<dbReference type="GO" id="GO:0016491">
    <property type="term" value="F:oxidoreductase activity"/>
    <property type="evidence" value="ECO:0007669"/>
    <property type="project" value="UniProtKB-KW"/>
</dbReference>
<keyword evidence="5" id="KW-0408">Iron</keyword>
<dbReference type="OrthoDB" id="7458380at2"/>
<dbReference type="EMBL" id="JTDI01000009">
    <property type="protein sequence ID" value="KHK89110.1"/>
    <property type="molecule type" value="Genomic_DNA"/>
</dbReference>
<dbReference type="CDD" id="cd08882">
    <property type="entry name" value="RHO_alpha_C_MupW-like"/>
    <property type="match status" value="1"/>
</dbReference>
<dbReference type="PANTHER" id="PTHR43756">
    <property type="entry name" value="CHOLINE MONOOXYGENASE, CHLOROPLASTIC"/>
    <property type="match status" value="1"/>
</dbReference>
<dbReference type="InterPro" id="IPR015879">
    <property type="entry name" value="Ring_hydroxy_dOase_asu_C_dom"/>
</dbReference>
<dbReference type="GO" id="GO:0051537">
    <property type="term" value="F:2 iron, 2 sulfur cluster binding"/>
    <property type="evidence" value="ECO:0007669"/>
    <property type="project" value="UniProtKB-KW"/>
</dbReference>
<keyword evidence="4" id="KW-0560">Oxidoreductase</keyword>
<dbReference type="PROSITE" id="PS51296">
    <property type="entry name" value="RIESKE"/>
    <property type="match status" value="1"/>
</dbReference>
<dbReference type="RefSeq" id="WP_039290141.1">
    <property type="nucleotide sequence ID" value="NZ_JTDI01000009.1"/>
</dbReference>
<evidence type="ECO:0000313" key="8">
    <source>
        <dbReference type="EMBL" id="KHK89110.1"/>
    </source>
</evidence>
<dbReference type="Gene3D" id="2.102.10.10">
    <property type="entry name" value="Rieske [2Fe-2S] iron-sulphur domain"/>
    <property type="match status" value="1"/>
</dbReference>
<dbReference type="SUPFAM" id="SSF55961">
    <property type="entry name" value="Bet v1-like"/>
    <property type="match status" value="1"/>
</dbReference>
<dbReference type="CDD" id="cd03469">
    <property type="entry name" value="Rieske_RO_Alpha_N"/>
    <property type="match status" value="1"/>
</dbReference>
<feature type="domain" description="Rieske" evidence="7">
    <location>
        <begin position="43"/>
        <end position="151"/>
    </location>
</feature>
<evidence type="ECO:0000313" key="9">
    <source>
        <dbReference type="Proteomes" id="UP000031057"/>
    </source>
</evidence>
<dbReference type="PRINTS" id="PR00090">
    <property type="entry name" value="RNGDIOXGNASE"/>
</dbReference>
<evidence type="ECO:0000259" key="7">
    <source>
        <dbReference type="PROSITE" id="PS51296"/>
    </source>
</evidence>
<dbReference type="InterPro" id="IPR001663">
    <property type="entry name" value="Rng_hydr_dOase-A"/>
</dbReference>
<dbReference type="InterPro" id="IPR036922">
    <property type="entry name" value="Rieske_2Fe-2S_sf"/>
</dbReference>
<evidence type="ECO:0000256" key="6">
    <source>
        <dbReference type="ARBA" id="ARBA00023014"/>
    </source>
</evidence>
<gene>
    <name evidence="8" type="ORF">LK12_22560</name>
</gene>
<accession>A0A0B1ZF63</accession>
<comment type="cofactor">
    <cofactor evidence="1">
        <name>Fe cation</name>
        <dbReference type="ChEBI" id="CHEBI:24875"/>
    </cofactor>
</comment>
<keyword evidence="3" id="KW-0479">Metal-binding</keyword>
<dbReference type="PANTHER" id="PTHR43756:SF5">
    <property type="entry name" value="CHOLINE MONOOXYGENASE, CHLOROPLASTIC"/>
    <property type="match status" value="1"/>
</dbReference>
<dbReference type="SUPFAM" id="SSF50022">
    <property type="entry name" value="ISP domain"/>
    <property type="match status" value="1"/>
</dbReference>
<keyword evidence="9" id="KW-1185">Reference proteome</keyword>
<dbReference type="Gene3D" id="3.90.380.10">
    <property type="entry name" value="Naphthalene 1,2-dioxygenase Alpha Subunit, Chain A, domain 1"/>
    <property type="match status" value="1"/>
</dbReference>
<evidence type="ECO:0000256" key="4">
    <source>
        <dbReference type="ARBA" id="ARBA00023002"/>
    </source>
</evidence>
<sequence length="454" mass="51763">MATVSETAAADKPQREFTRVARDNYVSREFAAQEKEHLWPKVWQVACREEEIPNVGDYIVYDVADDTIVVVRRPGNVFKAFFNVCPHRGRQIMEGQGHTVNFRCGYHNWTFDLEGKNIAVQDRQDWGDFLDKECIDLVPVKTGTWGGFVFINMDAECEPLEEYLAPVPEYLDPFEFEKMRIRWALELHIDSNWKTALEAFMEGYHVAATHSQLLPQNGDDYTTSFAHGKHSHFGYWDATVPIGQPAPRLKTAAPKDPRPGLIEFYRQMEETFGAIFTDRDYEAVKGLMDECPPDADPMTALGLAIELGRKAAEKEGCGYPPDLTPEVMFKAGTDWHIFPNCVTLPYFDGAVWYRARPDGDDPNKCIFNIYSLKRYAGGKEPGAKMEKHEDIKGKSFGLIVDQDVGNMKLVQKGMKCRGFRHALPNPVQEVEISNFHKHLEAYVLGQRRPQNVEK</sequence>
<dbReference type="GO" id="GO:0005506">
    <property type="term" value="F:iron ion binding"/>
    <property type="evidence" value="ECO:0007669"/>
    <property type="project" value="InterPro"/>
</dbReference>
<evidence type="ECO:0000256" key="2">
    <source>
        <dbReference type="ARBA" id="ARBA00022714"/>
    </source>
</evidence>
<keyword evidence="6" id="KW-0411">Iron-sulfur</keyword>
<protein>
    <submittedName>
        <fullName evidence="8">(2Fe-2S)-binding protein</fullName>
    </submittedName>
</protein>
<organism evidence="8 9">
    <name type="scientific">Novosphingobium malaysiense</name>
    <dbReference type="NCBI Taxonomy" id="1348853"/>
    <lineage>
        <taxon>Bacteria</taxon>
        <taxon>Pseudomonadati</taxon>
        <taxon>Pseudomonadota</taxon>
        <taxon>Alphaproteobacteria</taxon>
        <taxon>Sphingomonadales</taxon>
        <taxon>Sphingomonadaceae</taxon>
        <taxon>Novosphingobium</taxon>
    </lineage>
</organism>
<proteinExistence type="predicted"/>
<reference evidence="8 9" key="1">
    <citation type="submission" date="2014-10" db="EMBL/GenBank/DDBJ databases">
        <title>Genome sequence of Novosphingobium malaysiense MUSC 273(T).</title>
        <authorList>
            <person name="Lee L.-H."/>
        </authorList>
    </citation>
    <scope>NUCLEOTIDE SEQUENCE [LARGE SCALE GENOMIC DNA]</scope>
    <source>
        <strain evidence="8 9">MUSC 273</strain>
    </source>
</reference>
<name>A0A0B1ZF63_9SPHN</name>
<evidence type="ECO:0000256" key="5">
    <source>
        <dbReference type="ARBA" id="ARBA00023004"/>
    </source>
</evidence>
<dbReference type="AlphaFoldDB" id="A0A0B1ZF63"/>
<dbReference type="Pfam" id="PF00848">
    <property type="entry name" value="Ring_hydroxyl_A"/>
    <property type="match status" value="1"/>
</dbReference>
<dbReference type="Proteomes" id="UP000031057">
    <property type="component" value="Unassembled WGS sequence"/>
</dbReference>
<dbReference type="STRING" id="1348853.LK12_22560"/>
<evidence type="ECO:0000256" key="1">
    <source>
        <dbReference type="ARBA" id="ARBA00001962"/>
    </source>
</evidence>
<dbReference type="InterPro" id="IPR017941">
    <property type="entry name" value="Rieske_2Fe-2S"/>
</dbReference>
<dbReference type="Pfam" id="PF00355">
    <property type="entry name" value="Rieske"/>
    <property type="match status" value="1"/>
</dbReference>
<comment type="caution">
    <text evidence="8">The sequence shown here is derived from an EMBL/GenBank/DDBJ whole genome shotgun (WGS) entry which is preliminary data.</text>
</comment>
<keyword evidence="2" id="KW-0001">2Fe-2S</keyword>
<evidence type="ECO:0000256" key="3">
    <source>
        <dbReference type="ARBA" id="ARBA00022723"/>
    </source>
</evidence>